<evidence type="ECO:0000313" key="2">
    <source>
        <dbReference type="Proteomes" id="UP000886998"/>
    </source>
</evidence>
<dbReference type="EMBL" id="BMAV01027786">
    <property type="protein sequence ID" value="GFS62242.1"/>
    <property type="molecule type" value="Genomic_DNA"/>
</dbReference>
<protein>
    <submittedName>
        <fullName evidence="1">Uncharacterized protein</fullName>
    </submittedName>
</protein>
<sequence>RHYIFISNGILGEMPVNALDSKSSSLEIDASHWLGTEYPPCKEEGVRKGWWN</sequence>
<proteinExistence type="predicted"/>
<name>A0A8X6MKU2_9ARAC</name>
<organism evidence="1 2">
    <name type="scientific">Trichonephila inaurata madagascariensis</name>
    <dbReference type="NCBI Taxonomy" id="2747483"/>
    <lineage>
        <taxon>Eukaryota</taxon>
        <taxon>Metazoa</taxon>
        <taxon>Ecdysozoa</taxon>
        <taxon>Arthropoda</taxon>
        <taxon>Chelicerata</taxon>
        <taxon>Arachnida</taxon>
        <taxon>Araneae</taxon>
        <taxon>Araneomorphae</taxon>
        <taxon>Entelegynae</taxon>
        <taxon>Araneoidea</taxon>
        <taxon>Nephilidae</taxon>
        <taxon>Trichonephila</taxon>
        <taxon>Trichonephila inaurata</taxon>
    </lineage>
</organism>
<dbReference type="Proteomes" id="UP000886998">
    <property type="component" value="Unassembled WGS sequence"/>
</dbReference>
<dbReference type="AlphaFoldDB" id="A0A8X6MKU2"/>
<gene>
    <name evidence="1" type="ORF">TNIN_368241</name>
</gene>
<keyword evidence="2" id="KW-1185">Reference proteome</keyword>
<reference evidence="1" key="1">
    <citation type="submission" date="2020-08" db="EMBL/GenBank/DDBJ databases">
        <title>Multicomponent nature underlies the extraordinary mechanical properties of spider dragline silk.</title>
        <authorList>
            <person name="Kono N."/>
            <person name="Nakamura H."/>
            <person name="Mori M."/>
            <person name="Yoshida Y."/>
            <person name="Ohtoshi R."/>
            <person name="Malay A.D."/>
            <person name="Moran D.A.P."/>
            <person name="Tomita M."/>
            <person name="Numata K."/>
            <person name="Arakawa K."/>
        </authorList>
    </citation>
    <scope>NUCLEOTIDE SEQUENCE</scope>
</reference>
<comment type="caution">
    <text evidence="1">The sequence shown here is derived from an EMBL/GenBank/DDBJ whole genome shotgun (WGS) entry which is preliminary data.</text>
</comment>
<evidence type="ECO:0000313" key="1">
    <source>
        <dbReference type="EMBL" id="GFS62242.1"/>
    </source>
</evidence>
<accession>A0A8X6MKU2</accession>
<feature type="non-terminal residue" evidence="1">
    <location>
        <position position="1"/>
    </location>
</feature>